<dbReference type="EMBL" id="JAEAOA010000186">
    <property type="protein sequence ID" value="KAK3604244.1"/>
    <property type="molecule type" value="Genomic_DNA"/>
</dbReference>
<keyword evidence="4" id="KW-1185">Reference proteome</keyword>
<dbReference type="Proteomes" id="UP001195483">
    <property type="component" value="Unassembled WGS sequence"/>
</dbReference>
<gene>
    <name evidence="3" type="ORF">CHS0354_002052</name>
</gene>
<dbReference type="Pfam" id="PF06874">
    <property type="entry name" value="FBPase_2"/>
    <property type="match status" value="1"/>
</dbReference>
<dbReference type="GO" id="GO:0006094">
    <property type="term" value="P:gluconeogenesis"/>
    <property type="evidence" value="ECO:0007669"/>
    <property type="project" value="InterPro"/>
</dbReference>
<keyword evidence="2" id="KW-0464">Manganese</keyword>
<reference evidence="3" key="1">
    <citation type="journal article" date="2021" name="Genome Biol. Evol.">
        <title>A High-Quality Reference Genome for a Parasitic Bivalve with Doubly Uniparental Inheritance (Bivalvia: Unionida).</title>
        <authorList>
            <person name="Smith C.H."/>
        </authorList>
    </citation>
    <scope>NUCLEOTIDE SEQUENCE</scope>
    <source>
        <strain evidence="3">CHS0354</strain>
    </source>
</reference>
<sequence>MEKALAIIQFKLEEKTIREFPEFEMSGRLWLEKFAQMLKSGNTEGITDTHLPTLDLDNPLELTAEEERVMDELHRQFIRNSKLKYYIGFFFRKGKMYHVSNNILNIHALIPSTPDGGFETVFGKKGVELFNWLDSHIRKTGHKYLADESVPEADLAIFFYLWCGPKSPLFGKNAMKTFERYFFSDKTTHKETTLYWEKNLLNPDFRKLIQHEFRTGRQGDKQWRLQTVLPLMWMAASLKHTLTADMRWCIPLSSYMVLSFPLRKNWRTALTNKASAPLKIEIIHDYSRSQKIKDTMFGLTLKERRENLYKQLRGMTEQPE</sequence>
<dbReference type="AlphaFoldDB" id="A0AAE0W7S0"/>
<evidence type="ECO:0000256" key="1">
    <source>
        <dbReference type="ARBA" id="ARBA00022801"/>
    </source>
</evidence>
<reference evidence="3" key="3">
    <citation type="submission" date="2023-05" db="EMBL/GenBank/DDBJ databases">
        <authorList>
            <person name="Smith C.H."/>
        </authorList>
    </citation>
    <scope>NUCLEOTIDE SEQUENCE</scope>
    <source>
        <strain evidence="3">CHS0354</strain>
        <tissue evidence="3">Mantle</tissue>
    </source>
</reference>
<evidence type="ECO:0000256" key="2">
    <source>
        <dbReference type="ARBA" id="ARBA00023211"/>
    </source>
</evidence>
<reference evidence="3" key="2">
    <citation type="journal article" date="2021" name="Genome Biol. Evol.">
        <title>Developing a high-quality reference genome for a parasitic bivalve with doubly uniparental inheritance (Bivalvia: Unionida).</title>
        <authorList>
            <person name="Smith C.H."/>
        </authorList>
    </citation>
    <scope>NUCLEOTIDE SEQUENCE</scope>
    <source>
        <strain evidence="3">CHS0354</strain>
        <tissue evidence="3">Mantle</tissue>
    </source>
</reference>
<evidence type="ECO:0000313" key="3">
    <source>
        <dbReference type="EMBL" id="KAK3604244.1"/>
    </source>
</evidence>
<comment type="caution">
    <text evidence="3">The sequence shown here is derived from an EMBL/GenBank/DDBJ whole genome shotgun (WGS) entry which is preliminary data.</text>
</comment>
<protein>
    <submittedName>
        <fullName evidence="3">Uncharacterized protein</fullName>
    </submittedName>
</protein>
<keyword evidence="1" id="KW-0378">Hydrolase</keyword>
<dbReference type="GO" id="GO:0042132">
    <property type="term" value="F:fructose 1,6-bisphosphate 1-phosphatase activity"/>
    <property type="evidence" value="ECO:0007669"/>
    <property type="project" value="InterPro"/>
</dbReference>
<dbReference type="InterPro" id="IPR009164">
    <property type="entry name" value="FBPtase_class3"/>
</dbReference>
<evidence type="ECO:0000313" key="4">
    <source>
        <dbReference type="Proteomes" id="UP001195483"/>
    </source>
</evidence>
<proteinExistence type="predicted"/>
<organism evidence="3 4">
    <name type="scientific">Potamilus streckersoni</name>
    <dbReference type="NCBI Taxonomy" id="2493646"/>
    <lineage>
        <taxon>Eukaryota</taxon>
        <taxon>Metazoa</taxon>
        <taxon>Spiralia</taxon>
        <taxon>Lophotrochozoa</taxon>
        <taxon>Mollusca</taxon>
        <taxon>Bivalvia</taxon>
        <taxon>Autobranchia</taxon>
        <taxon>Heteroconchia</taxon>
        <taxon>Palaeoheterodonta</taxon>
        <taxon>Unionida</taxon>
        <taxon>Unionoidea</taxon>
        <taxon>Unionidae</taxon>
        <taxon>Ambleminae</taxon>
        <taxon>Lampsilini</taxon>
        <taxon>Potamilus</taxon>
    </lineage>
</organism>
<accession>A0AAE0W7S0</accession>
<name>A0AAE0W7S0_9BIVA</name>